<evidence type="ECO:0000259" key="2">
    <source>
        <dbReference type="Pfam" id="PF01051"/>
    </source>
</evidence>
<keyword evidence="3" id="KW-0614">Plasmid</keyword>
<dbReference type="InterPro" id="IPR036390">
    <property type="entry name" value="WH_DNA-bd_sf"/>
</dbReference>
<evidence type="ECO:0000256" key="1">
    <source>
        <dbReference type="ARBA" id="ARBA00038283"/>
    </source>
</evidence>
<geneLocation type="plasmid" evidence="3 4">
    <name>pAZOPL1</name>
</geneLocation>
<proteinExistence type="inferred from homology"/>
<dbReference type="GO" id="GO:0003887">
    <property type="term" value="F:DNA-directed DNA polymerase activity"/>
    <property type="evidence" value="ECO:0007669"/>
    <property type="project" value="InterPro"/>
</dbReference>
<dbReference type="Pfam" id="PF01051">
    <property type="entry name" value="Rep3_N"/>
    <property type="match status" value="1"/>
</dbReference>
<dbReference type="InterPro" id="IPR000525">
    <property type="entry name" value="Initiator_Rep_WH1"/>
</dbReference>
<dbReference type="KEGG" id="plw:D5F53_32705"/>
<sequence>MSYEASYFGLQKITLTEIKILLWLSDVIRWNLTPFHSYEATLADLSQRMGRKSIKYSELKSSLDQLATQEIIIHAGSVEFERKLIEDVDLSHGSLIKFRMHASVEILFLRIAKLFNSDEIDLLLKAKSIFTIKLYTLIRDSIWAGEVVSLENLRTMLGLHLQYPRYANFKARILTPAIEEIQELLGLSINIVEHKTAGNRIFGLQFHPSRFLTHAHLDINQEYFFDQARIFTGFLGFKLTPDLYSKWLKNGEYAFILALDYVQTRIDGIRQPVPYLSKLIESESYGQPLNGLRPEEYLLIRDFLEPFRGTTSFTPHFVIENEFKKLCSEKGFKQRAGQIWLKSKEKIINDINNYVTHNRKKKHPAD</sequence>
<feature type="domain" description="Initiator Rep protein WH1" evidence="2">
    <location>
        <begin position="12"/>
        <end position="138"/>
    </location>
</feature>
<comment type="similarity">
    <text evidence="1">Belongs to the initiator RepB protein family.</text>
</comment>
<dbReference type="EMBL" id="CP032413">
    <property type="protein sequence ID" value="AYB48084.1"/>
    <property type="molecule type" value="Genomic_DNA"/>
</dbReference>
<accession>A0A385TYS8</accession>
<evidence type="ECO:0000313" key="3">
    <source>
        <dbReference type="EMBL" id="AYB48084.1"/>
    </source>
</evidence>
<dbReference type="AlphaFoldDB" id="A0A385TYS8"/>
<dbReference type="Gene3D" id="1.10.10.10">
    <property type="entry name" value="Winged helix-like DNA-binding domain superfamily/Winged helix DNA-binding domain"/>
    <property type="match status" value="1"/>
</dbReference>
<keyword evidence="4" id="KW-1185">Reference proteome</keyword>
<organism evidence="3 4">
    <name type="scientific">Paenibacillus lautus</name>
    <name type="common">Bacillus lautus</name>
    <dbReference type="NCBI Taxonomy" id="1401"/>
    <lineage>
        <taxon>Bacteria</taxon>
        <taxon>Bacillati</taxon>
        <taxon>Bacillota</taxon>
        <taxon>Bacilli</taxon>
        <taxon>Bacillales</taxon>
        <taxon>Paenibacillaceae</taxon>
        <taxon>Paenibacillus</taxon>
    </lineage>
</organism>
<dbReference type="GO" id="GO:0006270">
    <property type="term" value="P:DNA replication initiation"/>
    <property type="evidence" value="ECO:0007669"/>
    <property type="project" value="InterPro"/>
</dbReference>
<dbReference type="RefSeq" id="WP_119851438.1">
    <property type="nucleotide sequence ID" value="NZ_CP032413.1"/>
</dbReference>
<evidence type="ECO:0000313" key="4">
    <source>
        <dbReference type="Proteomes" id="UP000266552"/>
    </source>
</evidence>
<dbReference type="Proteomes" id="UP000266552">
    <property type="component" value="Plasmid pAZOPL1"/>
</dbReference>
<dbReference type="InterPro" id="IPR036388">
    <property type="entry name" value="WH-like_DNA-bd_sf"/>
</dbReference>
<dbReference type="Pfam" id="PF21205">
    <property type="entry name" value="Rep3_C"/>
    <property type="match status" value="1"/>
</dbReference>
<dbReference type="SUPFAM" id="SSF46785">
    <property type="entry name" value="Winged helix' DNA-binding domain"/>
    <property type="match status" value="1"/>
</dbReference>
<protein>
    <submittedName>
        <fullName evidence="3">RepB family plasmid replication initiator protein</fullName>
    </submittedName>
</protein>
<name>A0A385TYS8_PAELA</name>
<reference evidence="3 4" key="1">
    <citation type="submission" date="2018-09" db="EMBL/GenBank/DDBJ databases">
        <title>Genome Sequence of Paenibacillus lautus Strain E7593-69, Azo Dye-Degrading Bacteria, Isolated from Commercial Tattoo Inks.</title>
        <authorList>
            <person name="Nho S.W."/>
            <person name="Kim S.-J."/>
            <person name="Kweon O."/>
            <person name="Cerniglia C.E."/>
        </authorList>
    </citation>
    <scope>NUCLEOTIDE SEQUENCE [LARGE SCALE GENOMIC DNA]</scope>
    <source>
        <strain evidence="3 4">E7593-69</strain>
        <plasmid evidence="3 4">pAZOPL1</plasmid>
    </source>
</reference>
<gene>
    <name evidence="3" type="ORF">D5F53_32705</name>
</gene>